<proteinExistence type="predicted"/>
<evidence type="ECO:0008006" key="3">
    <source>
        <dbReference type="Google" id="ProtNLM"/>
    </source>
</evidence>
<keyword evidence="2" id="KW-1185">Reference proteome</keyword>
<dbReference type="Gene3D" id="2.60.40.10">
    <property type="entry name" value="Immunoglobulins"/>
    <property type="match status" value="1"/>
</dbReference>
<evidence type="ECO:0000313" key="2">
    <source>
        <dbReference type="Proteomes" id="UP000199031"/>
    </source>
</evidence>
<dbReference type="AlphaFoldDB" id="A0A1I5RUP9"/>
<dbReference type="RefSeq" id="WP_090653972.1">
    <property type="nucleotide sequence ID" value="NZ_FOXQ01000001.1"/>
</dbReference>
<evidence type="ECO:0000313" key="1">
    <source>
        <dbReference type="EMBL" id="SFP61686.1"/>
    </source>
</evidence>
<reference evidence="1 2" key="1">
    <citation type="submission" date="2016-10" db="EMBL/GenBank/DDBJ databases">
        <authorList>
            <person name="de Groot N.N."/>
        </authorList>
    </citation>
    <scope>NUCLEOTIDE SEQUENCE [LARGE SCALE GENOMIC DNA]</scope>
    <source>
        <strain evidence="1 2">DSM 28286</strain>
    </source>
</reference>
<protein>
    <recommendedName>
        <fullName evidence="3">DUF1573 domain-containing protein</fullName>
    </recommendedName>
</protein>
<dbReference type="OrthoDB" id="826619at2"/>
<dbReference type="PROSITE" id="PS51257">
    <property type="entry name" value="PROKAR_LIPOPROTEIN"/>
    <property type="match status" value="1"/>
</dbReference>
<sequence length="148" mass="16283">MRYLLFLISIFLSSACNNQHKDPYKNNLGIDEKYVAAVDTPHYTIINWADTIINVGNIKEGDTAFASFKFKNSGETPLFILGVKPSCGCTVVDYPHNSVTPDDSKFIKAKFGTLHTHGFTRKTILVTTNTRNGGKTLLAIEANVIAGQ</sequence>
<organism evidence="1 2">
    <name type="scientific">Parafilimonas terrae</name>
    <dbReference type="NCBI Taxonomy" id="1465490"/>
    <lineage>
        <taxon>Bacteria</taxon>
        <taxon>Pseudomonadati</taxon>
        <taxon>Bacteroidota</taxon>
        <taxon>Chitinophagia</taxon>
        <taxon>Chitinophagales</taxon>
        <taxon>Chitinophagaceae</taxon>
        <taxon>Parafilimonas</taxon>
    </lineage>
</organism>
<accession>A0A1I5RUP9</accession>
<dbReference type="PANTHER" id="PTHR37833:SF1">
    <property type="entry name" value="SIGNAL PEPTIDE PROTEIN"/>
    <property type="match status" value="1"/>
</dbReference>
<gene>
    <name evidence="1" type="ORF">SAMN05444277_101405</name>
</gene>
<dbReference type="STRING" id="1465490.SAMN05444277_101405"/>
<dbReference type="InterPro" id="IPR013783">
    <property type="entry name" value="Ig-like_fold"/>
</dbReference>
<dbReference type="Pfam" id="PF07610">
    <property type="entry name" value="DUF1573"/>
    <property type="match status" value="1"/>
</dbReference>
<name>A0A1I5RUP9_9BACT</name>
<dbReference type="PANTHER" id="PTHR37833">
    <property type="entry name" value="LIPOPROTEIN-RELATED"/>
    <property type="match status" value="1"/>
</dbReference>
<dbReference type="InterPro" id="IPR011467">
    <property type="entry name" value="DUF1573"/>
</dbReference>
<dbReference type="EMBL" id="FOXQ01000001">
    <property type="protein sequence ID" value="SFP61686.1"/>
    <property type="molecule type" value="Genomic_DNA"/>
</dbReference>
<dbReference type="Proteomes" id="UP000199031">
    <property type="component" value="Unassembled WGS sequence"/>
</dbReference>